<dbReference type="InterPro" id="IPR052920">
    <property type="entry name" value="DNA-binding_regulatory"/>
</dbReference>
<dbReference type="SUPFAM" id="SSF53474">
    <property type="entry name" value="alpha/beta-Hydrolases"/>
    <property type="match status" value="1"/>
</dbReference>
<dbReference type="PANTHER" id="PTHR43358">
    <property type="entry name" value="ALPHA/BETA-HYDROLASE"/>
    <property type="match status" value="1"/>
</dbReference>
<evidence type="ECO:0000256" key="1">
    <source>
        <dbReference type="SAM" id="MobiDB-lite"/>
    </source>
</evidence>
<feature type="region of interest" description="Disordered" evidence="1">
    <location>
        <begin position="456"/>
        <end position="509"/>
    </location>
</feature>
<reference evidence="3 4" key="1">
    <citation type="submission" date="2021-07" db="EMBL/GenBank/DDBJ databases">
        <authorList>
            <consortium name="Genoscope - CEA"/>
            <person name="William W."/>
        </authorList>
    </citation>
    <scope>NUCLEOTIDE SEQUENCE [LARGE SCALE GENOMIC DNA]</scope>
</reference>
<feature type="compositionally biased region" description="Basic and acidic residues" evidence="1">
    <location>
        <begin position="456"/>
        <end position="478"/>
    </location>
</feature>
<accession>A0A8D9HFZ9</accession>
<evidence type="ECO:0000259" key="2">
    <source>
        <dbReference type="Pfam" id="PF00561"/>
    </source>
</evidence>
<dbReference type="InterPro" id="IPR029058">
    <property type="entry name" value="AB_hydrolase_fold"/>
</dbReference>
<dbReference type="PANTHER" id="PTHR43358:SF13">
    <property type="entry name" value="SERINE AMINOPEPTIDASE S33 DOMAIN-CONTAINING PROTEIN"/>
    <property type="match status" value="1"/>
</dbReference>
<dbReference type="Proteomes" id="UP000694005">
    <property type="component" value="Chromosome A08"/>
</dbReference>
<dbReference type="AlphaFoldDB" id="A0A8D9HFZ9"/>
<organism evidence="3 4">
    <name type="scientific">Brassica campestris</name>
    <name type="common">Field mustard</name>
    <dbReference type="NCBI Taxonomy" id="3711"/>
    <lineage>
        <taxon>Eukaryota</taxon>
        <taxon>Viridiplantae</taxon>
        <taxon>Streptophyta</taxon>
        <taxon>Embryophyta</taxon>
        <taxon>Tracheophyta</taxon>
        <taxon>Spermatophyta</taxon>
        <taxon>Magnoliopsida</taxon>
        <taxon>eudicotyledons</taxon>
        <taxon>Gunneridae</taxon>
        <taxon>Pentapetalae</taxon>
        <taxon>rosids</taxon>
        <taxon>malvids</taxon>
        <taxon>Brassicales</taxon>
        <taxon>Brassicaceae</taxon>
        <taxon>Brassiceae</taxon>
        <taxon>Brassica</taxon>
    </lineage>
</organism>
<dbReference type="Pfam" id="PF00561">
    <property type="entry name" value="Abhydrolase_1"/>
    <property type="match status" value="1"/>
</dbReference>
<dbReference type="Gene3D" id="3.40.50.1820">
    <property type="entry name" value="alpha/beta hydrolase"/>
    <property type="match status" value="1"/>
</dbReference>
<protein>
    <recommendedName>
        <fullName evidence="2">AB hydrolase-1 domain-containing protein</fullName>
    </recommendedName>
</protein>
<sequence length="562" mass="62604">MEQLVNFIIRPPRAEYNPEHDLLEHEFLLKGRWYQRKDLEVKNSRGDTLKCSHYMPVEHSEDRRPLPCVVYCHGNSGCRADASEAAIVLLPSNITIFTLDFSGSGLSGGDYVTLGSNEKDDLKAVVEYLRTDVNVSLIGLWGRSMGAVTSLMYGAEDPSIAAMVLDSPFSDLVDLMMELVDTYKFPLPKFTIKFAIQYMRRAVQKKAKFDITDLNTIKVVAKSCFVPVLLGHAIDDDFIYPHHSERIYEAYVGDKNIIKFEGDHNSQRPQFYFDSINIFFHNVLQPPEVAGPTTLFDPLADYFSKGSWNTMKEVNSPPPSSAQKSKSHLVFFFSNVLFLPFSQHLFLLISGIAAGSTSDVINDVRMKRPMSRTEVGSSASLNVRNIVSSEKEGSSSSSCDMISFDLSNGDPYPPNLAVALDDDQYVEFQVEDLADFPSNAEEEERMLMEAVMKSLEAETHQNKESSRTNREKIEEKESNAAAASTTGPVSEKDSASGPTLMNHHDAQADDATLKISDSLRGTNDESIDVSARTKATVTVVGRSSTSGNGLLRRWDLNFFKSR</sequence>
<dbReference type="InterPro" id="IPR000073">
    <property type="entry name" value="AB_hydrolase_1"/>
</dbReference>
<proteinExistence type="predicted"/>
<evidence type="ECO:0000313" key="4">
    <source>
        <dbReference type="Proteomes" id="UP000694005"/>
    </source>
</evidence>
<name>A0A8D9HFZ9_BRACM</name>
<dbReference type="EMBL" id="LS974624">
    <property type="protein sequence ID" value="CAG7899028.1"/>
    <property type="molecule type" value="Genomic_DNA"/>
</dbReference>
<dbReference type="Gramene" id="A08p26940.2_BraZ1">
    <property type="protein sequence ID" value="A08p26940.2_BraZ1.CDS"/>
    <property type="gene ID" value="A08g26940.2_BraZ1"/>
</dbReference>
<feature type="domain" description="AB hydrolase-1" evidence="2">
    <location>
        <begin position="67"/>
        <end position="188"/>
    </location>
</feature>
<evidence type="ECO:0000313" key="3">
    <source>
        <dbReference type="EMBL" id="CAG7899028.1"/>
    </source>
</evidence>
<gene>
    <name evidence="3" type="ORF">BRAPAZ1V2_A08P26940.2</name>
</gene>